<keyword evidence="3" id="KW-1185">Reference proteome</keyword>
<name>A0AAD4MZ72_9BILA</name>
<dbReference type="InterPro" id="IPR001254">
    <property type="entry name" value="Trypsin_dom"/>
</dbReference>
<evidence type="ECO:0000313" key="3">
    <source>
        <dbReference type="Proteomes" id="UP001201812"/>
    </source>
</evidence>
<comment type="caution">
    <text evidence="2">The sequence shown here is derived from an EMBL/GenBank/DDBJ whole genome shotgun (WGS) entry which is preliminary data.</text>
</comment>
<reference evidence="2" key="1">
    <citation type="submission" date="2022-01" db="EMBL/GenBank/DDBJ databases">
        <title>Genome Sequence Resource for Two Populations of Ditylenchus destructor, the Migratory Endoparasitic Phytonematode.</title>
        <authorList>
            <person name="Zhang H."/>
            <person name="Lin R."/>
            <person name="Xie B."/>
        </authorList>
    </citation>
    <scope>NUCLEOTIDE SEQUENCE</scope>
    <source>
        <strain evidence="2">BazhouSP</strain>
    </source>
</reference>
<organism evidence="2 3">
    <name type="scientific">Ditylenchus destructor</name>
    <dbReference type="NCBI Taxonomy" id="166010"/>
    <lineage>
        <taxon>Eukaryota</taxon>
        <taxon>Metazoa</taxon>
        <taxon>Ecdysozoa</taxon>
        <taxon>Nematoda</taxon>
        <taxon>Chromadorea</taxon>
        <taxon>Rhabditida</taxon>
        <taxon>Tylenchina</taxon>
        <taxon>Tylenchomorpha</taxon>
        <taxon>Sphaerularioidea</taxon>
        <taxon>Anguinidae</taxon>
        <taxon>Anguininae</taxon>
        <taxon>Ditylenchus</taxon>
    </lineage>
</organism>
<dbReference type="InterPro" id="IPR009003">
    <property type="entry name" value="Peptidase_S1_PA"/>
</dbReference>
<dbReference type="GO" id="GO:0006508">
    <property type="term" value="P:proteolysis"/>
    <property type="evidence" value="ECO:0007669"/>
    <property type="project" value="InterPro"/>
</dbReference>
<dbReference type="AlphaFoldDB" id="A0AAD4MZ72"/>
<dbReference type="InterPro" id="IPR043504">
    <property type="entry name" value="Peptidase_S1_PA_chymotrypsin"/>
</dbReference>
<accession>A0AAD4MZ72</accession>
<protein>
    <recommendedName>
        <fullName evidence="1">Peptidase S1 domain-containing protein</fullName>
    </recommendedName>
</protein>
<dbReference type="Proteomes" id="UP001201812">
    <property type="component" value="Unassembled WGS sequence"/>
</dbReference>
<feature type="domain" description="Peptidase S1" evidence="1">
    <location>
        <begin position="41"/>
        <end position="169"/>
    </location>
</feature>
<dbReference type="SUPFAM" id="SSF50494">
    <property type="entry name" value="Trypsin-like serine proteases"/>
    <property type="match status" value="1"/>
</dbReference>
<evidence type="ECO:0000313" key="2">
    <source>
        <dbReference type="EMBL" id="KAI1706257.1"/>
    </source>
</evidence>
<dbReference type="Gene3D" id="2.40.10.10">
    <property type="entry name" value="Trypsin-like serine proteases"/>
    <property type="match status" value="1"/>
</dbReference>
<sequence>MDVKYSDESGFGDIEKISNEELQSIIARCFKRLPQPDFRLMGGQEVDGNEYPYTVAVIGEATNGKQSICGGGTCGERGGWFNFHCLILDSDIHHDITAIRFLPFDETETKEQEYANDYAFIQLSQEPENTDYICLRRMGKVPPSELTVFGWGKHEGGKVSNKLRFASLTTNLPPGMNQYTYCHSHAPYQSQVPSHRHPQWRQWWSGSFWIGSRSNGCVGVIWDHCDLLGSGRTSQWYIRFYVLGFGQLSVRNLRFHRPLSEWELISI</sequence>
<evidence type="ECO:0000259" key="1">
    <source>
        <dbReference type="Pfam" id="PF00089"/>
    </source>
</evidence>
<gene>
    <name evidence="2" type="ORF">DdX_13097</name>
</gene>
<proteinExistence type="predicted"/>
<dbReference type="Pfam" id="PF00089">
    <property type="entry name" value="Trypsin"/>
    <property type="match status" value="1"/>
</dbReference>
<dbReference type="EMBL" id="JAKKPZ010000049">
    <property type="protein sequence ID" value="KAI1706257.1"/>
    <property type="molecule type" value="Genomic_DNA"/>
</dbReference>
<dbReference type="GO" id="GO:0004252">
    <property type="term" value="F:serine-type endopeptidase activity"/>
    <property type="evidence" value="ECO:0007669"/>
    <property type="project" value="InterPro"/>
</dbReference>